<evidence type="ECO:0000259" key="8">
    <source>
        <dbReference type="Pfam" id="PF02771"/>
    </source>
</evidence>
<evidence type="ECO:0000256" key="2">
    <source>
        <dbReference type="ARBA" id="ARBA00009347"/>
    </source>
</evidence>
<dbReference type="InterPro" id="IPR006089">
    <property type="entry name" value="Acyl-CoA_DH_CS"/>
</dbReference>
<organism evidence="9 10">
    <name type="scientific">Paenibacillus cellulosilyticus</name>
    <dbReference type="NCBI Taxonomy" id="375489"/>
    <lineage>
        <taxon>Bacteria</taxon>
        <taxon>Bacillati</taxon>
        <taxon>Bacillota</taxon>
        <taxon>Bacilli</taxon>
        <taxon>Bacillales</taxon>
        <taxon>Paenibacillaceae</taxon>
        <taxon>Paenibacillus</taxon>
    </lineage>
</organism>
<keyword evidence="5" id="KW-0560">Oxidoreductase</keyword>
<comment type="catalytic activity">
    <reaction evidence="6">
        <text>a 2,3-saturated acyl-CoA + A = a 2,3-dehydroacyl-CoA + AH2</text>
        <dbReference type="Rhea" id="RHEA:48608"/>
        <dbReference type="ChEBI" id="CHEBI:13193"/>
        <dbReference type="ChEBI" id="CHEBI:17499"/>
        <dbReference type="ChEBI" id="CHEBI:60015"/>
        <dbReference type="ChEBI" id="CHEBI:65111"/>
    </reaction>
</comment>
<comment type="similarity">
    <text evidence="2">Belongs to the acyl-CoA dehydrogenase family.</text>
</comment>
<gene>
    <name evidence="9" type="ORF">DFQ01_12963</name>
</gene>
<feature type="domain" description="Acyl-CoA dehydrogenase/oxidase N-terminal" evidence="8">
    <location>
        <begin position="7"/>
        <end position="117"/>
    </location>
</feature>
<dbReference type="FunFam" id="1.10.540.10:FF:000002">
    <property type="entry name" value="Acyl-CoA dehydrogenase FadE19"/>
    <property type="match status" value="1"/>
</dbReference>
<accession>A0A2V2YVY3</accession>
<comment type="cofactor">
    <cofactor evidence="1">
        <name>FAD</name>
        <dbReference type="ChEBI" id="CHEBI:57692"/>
    </cofactor>
</comment>
<keyword evidence="3" id="KW-0285">Flavoprotein</keyword>
<reference evidence="9 10" key="1">
    <citation type="submission" date="2018-05" db="EMBL/GenBank/DDBJ databases">
        <title>Genomic Encyclopedia of Type Strains, Phase III (KMG-III): the genomes of soil and plant-associated and newly described type strains.</title>
        <authorList>
            <person name="Whitman W."/>
        </authorList>
    </citation>
    <scope>NUCLEOTIDE SEQUENCE [LARGE SCALE GENOMIC DNA]</scope>
    <source>
        <strain evidence="9 10">CECT 5696</strain>
    </source>
</reference>
<dbReference type="Pfam" id="PF02771">
    <property type="entry name" value="Acyl-CoA_dh_N"/>
    <property type="match status" value="1"/>
</dbReference>
<evidence type="ECO:0000256" key="3">
    <source>
        <dbReference type="ARBA" id="ARBA00022630"/>
    </source>
</evidence>
<evidence type="ECO:0000256" key="4">
    <source>
        <dbReference type="ARBA" id="ARBA00022827"/>
    </source>
</evidence>
<dbReference type="GO" id="GO:0050660">
    <property type="term" value="F:flavin adenine dinucleotide binding"/>
    <property type="evidence" value="ECO:0007669"/>
    <property type="project" value="InterPro"/>
</dbReference>
<keyword evidence="10" id="KW-1185">Reference proteome</keyword>
<dbReference type="EMBL" id="QGTQ01000029">
    <property type="protein sequence ID" value="PWV95227.1"/>
    <property type="molecule type" value="Genomic_DNA"/>
</dbReference>
<comment type="caution">
    <text evidence="9">The sequence shown here is derived from an EMBL/GenBank/DDBJ whole genome shotgun (WGS) entry which is preliminary data.</text>
</comment>
<dbReference type="InterPro" id="IPR037069">
    <property type="entry name" value="AcylCoA_DH/ox_N_sf"/>
</dbReference>
<feature type="domain" description="Acyl-CoA dehydrogenase/oxidase C-terminal" evidence="7">
    <location>
        <begin position="227"/>
        <end position="348"/>
    </location>
</feature>
<dbReference type="InterPro" id="IPR009100">
    <property type="entry name" value="AcylCoA_DH/oxidase_NM_dom_sf"/>
</dbReference>
<dbReference type="InterPro" id="IPR013786">
    <property type="entry name" value="AcylCoA_DH/ox_N"/>
</dbReference>
<keyword evidence="4" id="KW-0274">FAD</keyword>
<evidence type="ECO:0000313" key="9">
    <source>
        <dbReference type="EMBL" id="PWV95227.1"/>
    </source>
</evidence>
<dbReference type="GO" id="GO:0003995">
    <property type="term" value="F:acyl-CoA dehydrogenase activity"/>
    <property type="evidence" value="ECO:0007669"/>
    <property type="project" value="InterPro"/>
</dbReference>
<evidence type="ECO:0000259" key="7">
    <source>
        <dbReference type="Pfam" id="PF00441"/>
    </source>
</evidence>
<dbReference type="PIRSF" id="PIRSF016578">
    <property type="entry name" value="HsaA"/>
    <property type="match status" value="1"/>
</dbReference>
<dbReference type="InterPro" id="IPR036250">
    <property type="entry name" value="AcylCo_DH-like_C"/>
</dbReference>
<protein>
    <submittedName>
        <fullName evidence="9">Alkylation response protein AidB-like acyl-CoA dehydrogenase</fullName>
    </submittedName>
</protein>
<dbReference type="PROSITE" id="PS00073">
    <property type="entry name" value="ACYL_COA_DH_2"/>
    <property type="match status" value="1"/>
</dbReference>
<dbReference type="AlphaFoldDB" id="A0A2V2YVY3"/>
<evidence type="ECO:0000313" key="10">
    <source>
        <dbReference type="Proteomes" id="UP000246635"/>
    </source>
</evidence>
<dbReference type="SUPFAM" id="SSF47203">
    <property type="entry name" value="Acyl-CoA dehydrogenase C-terminal domain-like"/>
    <property type="match status" value="1"/>
</dbReference>
<dbReference type="Gene3D" id="1.20.140.10">
    <property type="entry name" value="Butyryl-CoA Dehydrogenase, subunit A, domain 3"/>
    <property type="match status" value="1"/>
</dbReference>
<dbReference type="InterPro" id="IPR009075">
    <property type="entry name" value="AcylCo_DH/oxidase_C"/>
</dbReference>
<name>A0A2V2YVY3_9BACL</name>
<dbReference type="FunFam" id="1.20.140.10:FF:000004">
    <property type="entry name" value="Acyl-CoA dehydrogenase FadE25"/>
    <property type="match status" value="1"/>
</dbReference>
<dbReference type="PANTHER" id="PTHR43884">
    <property type="entry name" value="ACYL-COA DEHYDROGENASE"/>
    <property type="match status" value="1"/>
</dbReference>
<sequence length="355" mass="37782">MRFELPEELEMLRSVVSDFAQSEVAPGAIERDAAERFDRSLFNQMAELGLTGVPIPETYGGADVGWLAYVIVLEELSKVCASTASVLSAHTAGAVWPLYRYGDEAVRTELLASLTSGNKLAGAGLSNSRTASLLGTHPLVLNAGIADGYLCITNHTSNEQREPIAVWLKNDAIEPSLSAAISKLGLGAFPTGELTLAIPISSSAAKVIAQGRRVRSLLRETRTLFALSSAAQSVGIAQGALDAAASYAKSRKQFGTMIGKQQGIMFKLSDMSIAVEASRLLVRQAAWLLDEGAKDAATQVQLARTYAARSATMAAREAVQIHGGCGYMEEYQVERMLRDAMTLETAVGIGGLVER</sequence>
<evidence type="ECO:0000256" key="5">
    <source>
        <dbReference type="ARBA" id="ARBA00023002"/>
    </source>
</evidence>
<dbReference type="SUPFAM" id="SSF56645">
    <property type="entry name" value="Acyl-CoA dehydrogenase NM domain-like"/>
    <property type="match status" value="1"/>
</dbReference>
<evidence type="ECO:0000256" key="1">
    <source>
        <dbReference type="ARBA" id="ARBA00001974"/>
    </source>
</evidence>
<evidence type="ECO:0000256" key="6">
    <source>
        <dbReference type="ARBA" id="ARBA00052546"/>
    </source>
</evidence>
<dbReference type="Proteomes" id="UP000246635">
    <property type="component" value="Unassembled WGS sequence"/>
</dbReference>
<dbReference type="Gene3D" id="1.10.540.10">
    <property type="entry name" value="Acyl-CoA dehydrogenase/oxidase, N-terminal domain"/>
    <property type="match status" value="1"/>
</dbReference>
<dbReference type="Pfam" id="PF00441">
    <property type="entry name" value="Acyl-CoA_dh_1"/>
    <property type="match status" value="1"/>
</dbReference>
<proteinExistence type="inferred from homology"/>
<dbReference type="PANTHER" id="PTHR43884:SF41">
    <property type="entry name" value="ACYL-COA DEHYDROGENASE"/>
    <property type="match status" value="1"/>
</dbReference>